<evidence type="ECO:0000256" key="1">
    <source>
        <dbReference type="SAM" id="Phobius"/>
    </source>
</evidence>
<reference evidence="2 3" key="1">
    <citation type="journal article" date="2019" name="Microorganisms">
        <title>Paenibacillus lutrae sp. nov., A Chitinolytic Species Isolated from A River Otter in Castril Natural Park, Granada, Spain.</title>
        <authorList>
            <person name="Rodriguez M."/>
            <person name="Reina J.C."/>
            <person name="Bejar V."/>
            <person name="Llamas I."/>
        </authorList>
    </citation>
    <scope>NUCLEOTIDE SEQUENCE [LARGE SCALE GENOMIC DNA]</scope>
    <source>
        <strain evidence="2 3">N10</strain>
    </source>
</reference>
<feature type="transmembrane region" description="Helical" evidence="1">
    <location>
        <begin position="200"/>
        <end position="222"/>
    </location>
</feature>
<name>A0A7X3FFK8_9BACL</name>
<organism evidence="2 3">
    <name type="scientific">Paenibacillus lutrae</name>
    <dbReference type="NCBI Taxonomy" id="2078573"/>
    <lineage>
        <taxon>Bacteria</taxon>
        <taxon>Bacillati</taxon>
        <taxon>Bacillota</taxon>
        <taxon>Bacilli</taxon>
        <taxon>Bacillales</taxon>
        <taxon>Paenibacillaceae</taxon>
        <taxon>Paenibacillus</taxon>
    </lineage>
</organism>
<dbReference type="AlphaFoldDB" id="A0A7X3FFK8"/>
<protein>
    <submittedName>
        <fullName evidence="2">ABC transporter permease</fullName>
    </submittedName>
</protein>
<proteinExistence type="predicted"/>
<dbReference type="Pfam" id="PF12730">
    <property type="entry name" value="ABC2_membrane_4"/>
    <property type="match status" value="1"/>
</dbReference>
<accession>A0A7X3FFK8</accession>
<feature type="transmembrane region" description="Helical" evidence="1">
    <location>
        <begin position="58"/>
        <end position="79"/>
    </location>
</feature>
<dbReference type="EMBL" id="RHLK01000002">
    <property type="protein sequence ID" value="MVO98813.1"/>
    <property type="molecule type" value="Genomic_DNA"/>
</dbReference>
<keyword evidence="3" id="KW-1185">Reference proteome</keyword>
<keyword evidence="1" id="KW-0812">Transmembrane</keyword>
<evidence type="ECO:0000313" key="2">
    <source>
        <dbReference type="EMBL" id="MVO98813.1"/>
    </source>
</evidence>
<feature type="transmembrane region" description="Helical" evidence="1">
    <location>
        <begin position="100"/>
        <end position="129"/>
    </location>
</feature>
<comment type="caution">
    <text evidence="2">The sequence shown here is derived from an EMBL/GenBank/DDBJ whole genome shotgun (WGS) entry which is preliminary data.</text>
</comment>
<feature type="transmembrane region" description="Helical" evidence="1">
    <location>
        <begin position="149"/>
        <end position="170"/>
    </location>
</feature>
<gene>
    <name evidence="2" type="ORF">EDM21_04645</name>
</gene>
<dbReference type="Proteomes" id="UP000490800">
    <property type="component" value="Unassembled WGS sequence"/>
</dbReference>
<feature type="transmembrane region" description="Helical" evidence="1">
    <location>
        <begin position="21"/>
        <end position="38"/>
    </location>
</feature>
<sequence length="231" mass="25305">MLKLMKLELKKHKFGRYWYPAAIANAVILVLIGVMLVAQRTEQDLDFMRSYSGVFDTAGTMVKATFIIFASVLLARLVIGEYKNKTITLMYTYPIKRKKILTAKLLIVSLWTFMMMILSHVVVIGIFLAADAMIGIVNEPLSGELIRDLAASVLFKAVTASGICLIPLLLGMKKQSTPATILSAVILVSITDSNNGGYSLNAFILAPVLLAIAGIVIAYFCIRNVEKADVL</sequence>
<keyword evidence="1" id="KW-0472">Membrane</keyword>
<evidence type="ECO:0000313" key="3">
    <source>
        <dbReference type="Proteomes" id="UP000490800"/>
    </source>
</evidence>
<dbReference type="RefSeq" id="WP_166541825.1">
    <property type="nucleotide sequence ID" value="NZ_RHLK01000002.1"/>
</dbReference>
<keyword evidence="1" id="KW-1133">Transmembrane helix</keyword>